<dbReference type="InterPro" id="IPR052186">
    <property type="entry name" value="Hydantoin_racemase-like"/>
</dbReference>
<accession>A0A0D6EKB9</accession>
<evidence type="ECO:0000313" key="3">
    <source>
        <dbReference type="Proteomes" id="UP000243876"/>
    </source>
</evidence>
<dbReference type="InterPro" id="IPR015942">
    <property type="entry name" value="Asp/Glu/hydantoin_racemase"/>
</dbReference>
<proteinExistence type="inferred from homology"/>
<comment type="similarity">
    <text evidence="1">Belongs to the HyuE racemase family.</text>
</comment>
<dbReference type="PANTHER" id="PTHR28047:SF5">
    <property type="entry name" value="PROTEIN DCG1"/>
    <property type="match status" value="1"/>
</dbReference>
<dbReference type="OrthoDB" id="412018at2759"/>
<sequence length="262" mass="27407">MVLPILIVNPNTTESMTRGLETMLEPYMASSSLPRPTFWTAPSGVPSINSSADCDTSAHACLPALVPLLSTHSAVLIACYSVHPLVDLLQPPCAGGAPPGPNPVLGIFEASVLASLARIGPSDSHAFGIVSTGTVWEALLAQGVRDFLLGRRRGSDGRAAALDQFAGVETTGLDATELHDAPAPLVRERIKAAVKRLIGRAHARGKTLGAVCLGCAGMAGMDEMVREACVEALGEERGREVQIIDGVKAGWAMLEARVRVDL</sequence>
<dbReference type="InterPro" id="IPR053714">
    <property type="entry name" value="Iso_Racemase_Enz_sf"/>
</dbReference>
<dbReference type="PANTHER" id="PTHR28047">
    <property type="entry name" value="PROTEIN DCG1"/>
    <property type="match status" value="1"/>
</dbReference>
<dbReference type="Pfam" id="PF01177">
    <property type="entry name" value="Asp_Glu_race"/>
    <property type="match status" value="1"/>
</dbReference>
<reference evidence="3" key="1">
    <citation type="submission" date="2015-02" db="EMBL/GenBank/DDBJ databases">
        <authorList>
            <person name="Gon?alves P."/>
        </authorList>
    </citation>
    <scope>NUCLEOTIDE SEQUENCE [LARGE SCALE GENOMIC DNA]</scope>
</reference>
<dbReference type="EMBL" id="CENE01000006">
    <property type="protein sequence ID" value="CEQ40419.1"/>
    <property type="molecule type" value="Genomic_DNA"/>
</dbReference>
<organism evidence="2 3">
    <name type="scientific">Sporidiobolus salmonicolor</name>
    <name type="common">Yeast-like fungus</name>
    <name type="synonym">Sporobolomyces salmonicolor</name>
    <dbReference type="NCBI Taxonomy" id="5005"/>
    <lineage>
        <taxon>Eukaryota</taxon>
        <taxon>Fungi</taxon>
        <taxon>Dikarya</taxon>
        <taxon>Basidiomycota</taxon>
        <taxon>Pucciniomycotina</taxon>
        <taxon>Microbotryomycetes</taxon>
        <taxon>Sporidiobolales</taxon>
        <taxon>Sporidiobolaceae</taxon>
        <taxon>Sporobolomyces</taxon>
    </lineage>
</organism>
<evidence type="ECO:0000256" key="1">
    <source>
        <dbReference type="ARBA" id="ARBA00038414"/>
    </source>
</evidence>
<dbReference type="Gene3D" id="3.40.50.12500">
    <property type="match status" value="1"/>
</dbReference>
<protein>
    <submittedName>
        <fullName evidence="2">SPOSA6832_02029-mRNA-1:cds</fullName>
    </submittedName>
</protein>
<dbReference type="GO" id="GO:0047661">
    <property type="term" value="F:amino-acid racemase activity"/>
    <property type="evidence" value="ECO:0007669"/>
    <property type="project" value="InterPro"/>
</dbReference>
<gene>
    <name evidence="2" type="primary">SPOSA6832_02029</name>
</gene>
<keyword evidence="3" id="KW-1185">Reference proteome</keyword>
<dbReference type="Proteomes" id="UP000243876">
    <property type="component" value="Unassembled WGS sequence"/>
</dbReference>
<evidence type="ECO:0000313" key="2">
    <source>
        <dbReference type="EMBL" id="CEQ40419.1"/>
    </source>
</evidence>
<name>A0A0D6EKB9_SPOSA</name>
<dbReference type="AlphaFoldDB" id="A0A0D6EKB9"/>